<keyword evidence="3" id="KW-0378">Hydrolase</keyword>
<dbReference type="NCBIfam" id="NF006958">
    <property type="entry name" value="PRK09435.1"/>
    <property type="match status" value="1"/>
</dbReference>
<sequence length="320" mass="34853">MSTQVDVLYKGLRQGQRTALSRAITLDQLLQRLLDDKYSATAPQDVKDATPPPNSCFRIGLSGPPGVGKSTFIEAFGLHLIEMGHRVAVLAVDPSSVITGGSILGDKTRMPYLTRNPNAYIRPSPNRGTLGGVAKNTHKSMLLCEAAGFDICLVETVGVGQSETTVADMVDMFILLVSPGGGDELQGMKKGIMEIADMVVVTKADGDLANAARRAQMEYTSATKFMHPRIGSWKPPVLPVSSVTGEGLPKIWSTMSEFQHKFEVSYLLQQRLSEDQTVRDTSRHLEQQVYQGSLTPGIAAQTILQALLMSWHREVNLNNE</sequence>
<dbReference type="Gene3D" id="1.20.5.170">
    <property type="match status" value="1"/>
</dbReference>
<dbReference type="EMBL" id="JANBPY010000718">
    <property type="protein sequence ID" value="KAJ1964272.1"/>
    <property type="molecule type" value="Genomic_DNA"/>
</dbReference>
<evidence type="ECO:0000256" key="4">
    <source>
        <dbReference type="ARBA" id="ARBA00023134"/>
    </source>
</evidence>
<dbReference type="AlphaFoldDB" id="A0A9W8AVN6"/>
<protein>
    <recommendedName>
        <fullName evidence="10">Methylmalonyl Co-A mutase-associated GTPase MeaB</fullName>
    </recommendedName>
</protein>
<keyword evidence="4" id="KW-0342">GTP-binding</keyword>
<dbReference type="Pfam" id="PF03308">
    <property type="entry name" value="MeaB"/>
    <property type="match status" value="1"/>
</dbReference>
<gene>
    <name evidence="8" type="ORF">IWQ62_002980</name>
</gene>
<dbReference type="FunFam" id="3.40.50.300:FF:000647">
    <property type="entry name" value="Methylmalonic aciduria type A homolog, mitochondrial"/>
    <property type="match status" value="1"/>
</dbReference>
<comment type="catalytic activity">
    <reaction evidence="5">
        <text>GTP + H2O = GDP + phosphate + H(+)</text>
        <dbReference type="Rhea" id="RHEA:19669"/>
        <dbReference type="ChEBI" id="CHEBI:15377"/>
        <dbReference type="ChEBI" id="CHEBI:15378"/>
        <dbReference type="ChEBI" id="CHEBI:37565"/>
        <dbReference type="ChEBI" id="CHEBI:43474"/>
        <dbReference type="ChEBI" id="CHEBI:58189"/>
    </reaction>
</comment>
<dbReference type="GO" id="GO:0005525">
    <property type="term" value="F:GTP binding"/>
    <property type="evidence" value="ECO:0007669"/>
    <property type="project" value="UniProtKB-KW"/>
</dbReference>
<dbReference type="InterPro" id="IPR027417">
    <property type="entry name" value="P-loop_NTPase"/>
</dbReference>
<dbReference type="InterPro" id="IPR005129">
    <property type="entry name" value="GTPase_ArgK"/>
</dbReference>
<keyword evidence="2" id="KW-0547">Nucleotide-binding</keyword>
<dbReference type="NCBIfam" id="TIGR00750">
    <property type="entry name" value="lao"/>
    <property type="match status" value="1"/>
</dbReference>
<dbReference type="PANTHER" id="PTHR23408:SF3">
    <property type="entry name" value="METHYLMALONIC ACIDURIA TYPE A PROTEIN, MITOCHONDRIAL"/>
    <property type="match status" value="1"/>
</dbReference>
<evidence type="ECO:0000256" key="5">
    <source>
        <dbReference type="ARBA" id="ARBA00048548"/>
    </source>
</evidence>
<evidence type="ECO:0008006" key="10">
    <source>
        <dbReference type="Google" id="ProtNLM"/>
    </source>
</evidence>
<name>A0A9W8AVN6_9FUNG</name>
<comment type="subunit">
    <text evidence="7">Homodimer. Interacts with MMUT (the apoenzyme form); the interaction is GTP dependent.</text>
</comment>
<comment type="function">
    <text evidence="6">GTPase, binds and hydrolyzes GTP. Involved in intracellular vitamin B12 metabolism, mediates the transport of cobalamin (Cbl) into mitochondria for the final steps of adenosylcobalamin (AdoCbl) synthesis. Functions as a G-protein chaperone that assists AdoCbl cofactor delivery from MMAB to the methylmalonyl-CoA mutase (MMUT). Plays a dual role as both a protectase and a reactivase for MMUT. Protects MMUT from progressive inactivation by oxidation by decreasing the rate of the formation of the oxidized inactive cofactor hydroxocobalamin (OH2Cbl). Additionally acts a reactivase by promoting the replacement of OH2Cbl by the active cofactor AdoCbl, restoring the activity of MMUT in the presence and hydrolysis of GTP.</text>
</comment>
<reference evidence="8" key="1">
    <citation type="submission" date="2022-07" db="EMBL/GenBank/DDBJ databases">
        <title>Phylogenomic reconstructions and comparative analyses of Kickxellomycotina fungi.</title>
        <authorList>
            <person name="Reynolds N.K."/>
            <person name="Stajich J.E."/>
            <person name="Barry K."/>
            <person name="Grigoriev I.V."/>
            <person name="Crous P."/>
            <person name="Smith M.E."/>
        </authorList>
    </citation>
    <scope>NUCLEOTIDE SEQUENCE</scope>
    <source>
        <strain evidence="8">RSA 1196</strain>
    </source>
</reference>
<evidence type="ECO:0000256" key="3">
    <source>
        <dbReference type="ARBA" id="ARBA00022801"/>
    </source>
</evidence>
<keyword evidence="9" id="KW-1185">Reference proteome</keyword>
<dbReference type="CDD" id="cd03114">
    <property type="entry name" value="MMAA-like"/>
    <property type="match status" value="1"/>
</dbReference>
<dbReference type="GO" id="GO:0003924">
    <property type="term" value="F:GTPase activity"/>
    <property type="evidence" value="ECO:0007669"/>
    <property type="project" value="InterPro"/>
</dbReference>
<evidence type="ECO:0000256" key="7">
    <source>
        <dbReference type="ARBA" id="ARBA00062796"/>
    </source>
</evidence>
<evidence type="ECO:0000313" key="8">
    <source>
        <dbReference type="EMBL" id="KAJ1964272.1"/>
    </source>
</evidence>
<dbReference type="GO" id="GO:0005737">
    <property type="term" value="C:cytoplasm"/>
    <property type="evidence" value="ECO:0007669"/>
    <property type="project" value="TreeGrafter"/>
</dbReference>
<dbReference type="Gene3D" id="1.10.287.130">
    <property type="match status" value="1"/>
</dbReference>
<comment type="caution">
    <text evidence="8">The sequence shown here is derived from an EMBL/GenBank/DDBJ whole genome shotgun (WGS) entry which is preliminary data.</text>
</comment>
<dbReference type="Gene3D" id="3.40.50.300">
    <property type="entry name" value="P-loop containing nucleotide triphosphate hydrolases"/>
    <property type="match status" value="1"/>
</dbReference>
<dbReference type="PANTHER" id="PTHR23408">
    <property type="entry name" value="METHYLMALONYL-COA MUTASE"/>
    <property type="match status" value="1"/>
</dbReference>
<evidence type="ECO:0000256" key="1">
    <source>
        <dbReference type="ARBA" id="ARBA00009625"/>
    </source>
</evidence>
<evidence type="ECO:0000256" key="2">
    <source>
        <dbReference type="ARBA" id="ARBA00022741"/>
    </source>
</evidence>
<dbReference type="OrthoDB" id="1476984at2759"/>
<dbReference type="Proteomes" id="UP001150925">
    <property type="component" value="Unassembled WGS sequence"/>
</dbReference>
<dbReference type="SUPFAM" id="SSF52540">
    <property type="entry name" value="P-loop containing nucleoside triphosphate hydrolases"/>
    <property type="match status" value="1"/>
</dbReference>
<accession>A0A9W8AVN6</accession>
<evidence type="ECO:0000313" key="9">
    <source>
        <dbReference type="Proteomes" id="UP001150925"/>
    </source>
</evidence>
<proteinExistence type="inferred from homology"/>
<organism evidence="8 9">
    <name type="scientific">Dispira parvispora</name>
    <dbReference type="NCBI Taxonomy" id="1520584"/>
    <lineage>
        <taxon>Eukaryota</taxon>
        <taxon>Fungi</taxon>
        <taxon>Fungi incertae sedis</taxon>
        <taxon>Zoopagomycota</taxon>
        <taxon>Kickxellomycotina</taxon>
        <taxon>Dimargaritomycetes</taxon>
        <taxon>Dimargaritales</taxon>
        <taxon>Dimargaritaceae</taxon>
        <taxon>Dispira</taxon>
    </lineage>
</organism>
<comment type="similarity">
    <text evidence="1">Belongs to the SIMIBI class G3E GTPase family. ArgK/MeaB subfamily.</text>
</comment>
<evidence type="ECO:0000256" key="6">
    <source>
        <dbReference type="ARBA" id="ARBA00056794"/>
    </source>
</evidence>